<keyword evidence="3" id="KW-1185">Reference proteome</keyword>
<dbReference type="AlphaFoldDB" id="A0A1Q9CKY4"/>
<protein>
    <submittedName>
        <fullName evidence="2">Cell wall alpha-1,3-glucan synthase mok12</fullName>
    </submittedName>
</protein>
<feature type="region of interest" description="Disordered" evidence="1">
    <location>
        <begin position="1"/>
        <end position="37"/>
    </location>
</feature>
<proteinExistence type="predicted"/>
<dbReference type="EMBL" id="LSRX01001105">
    <property type="protein sequence ID" value="OLP83593.1"/>
    <property type="molecule type" value="Genomic_DNA"/>
</dbReference>
<dbReference type="Proteomes" id="UP000186817">
    <property type="component" value="Unassembled WGS sequence"/>
</dbReference>
<evidence type="ECO:0000313" key="2">
    <source>
        <dbReference type="EMBL" id="OLP83593.1"/>
    </source>
</evidence>
<gene>
    <name evidence="2" type="primary">mok12</name>
    <name evidence="2" type="ORF">AK812_SmicGene35625</name>
</gene>
<name>A0A1Q9CKY4_SYMMI</name>
<reference evidence="2 3" key="1">
    <citation type="submission" date="2016-02" db="EMBL/GenBank/DDBJ databases">
        <title>Genome analysis of coral dinoflagellate symbionts highlights evolutionary adaptations to a symbiotic lifestyle.</title>
        <authorList>
            <person name="Aranda M."/>
            <person name="Li Y."/>
            <person name="Liew Y.J."/>
            <person name="Baumgarten S."/>
            <person name="Simakov O."/>
            <person name="Wilson M."/>
            <person name="Piel J."/>
            <person name="Ashoor H."/>
            <person name="Bougouffa S."/>
            <person name="Bajic V.B."/>
            <person name="Ryu T."/>
            <person name="Ravasi T."/>
            <person name="Bayer T."/>
            <person name="Micklem G."/>
            <person name="Kim H."/>
            <person name="Bhak J."/>
            <person name="Lajeunesse T.C."/>
            <person name="Voolstra C.R."/>
        </authorList>
    </citation>
    <scope>NUCLEOTIDE SEQUENCE [LARGE SCALE GENOMIC DNA]</scope>
    <source>
        <strain evidence="2 3">CCMP2467</strain>
    </source>
</reference>
<evidence type="ECO:0000256" key="1">
    <source>
        <dbReference type="SAM" id="MobiDB-lite"/>
    </source>
</evidence>
<evidence type="ECO:0000313" key="3">
    <source>
        <dbReference type="Proteomes" id="UP000186817"/>
    </source>
</evidence>
<sequence length="131" mass="14602">MPDEALSVEPPPSQKSSCVLHTPPPTGKEPSRREIRAPRSSETLLAMLTMPALWATAQLARGLLLYSCLFFLLPTRTSAAPLTEANAKWNVNLEERHAPESYRGEWRNHTYFPSPGDWRSLSIYQPPGGTT</sequence>
<comment type="caution">
    <text evidence="2">The sequence shown here is derived from an EMBL/GenBank/DDBJ whole genome shotgun (WGS) entry which is preliminary data.</text>
</comment>
<organism evidence="2 3">
    <name type="scientific">Symbiodinium microadriaticum</name>
    <name type="common">Dinoflagellate</name>
    <name type="synonym">Zooxanthella microadriatica</name>
    <dbReference type="NCBI Taxonomy" id="2951"/>
    <lineage>
        <taxon>Eukaryota</taxon>
        <taxon>Sar</taxon>
        <taxon>Alveolata</taxon>
        <taxon>Dinophyceae</taxon>
        <taxon>Suessiales</taxon>
        <taxon>Symbiodiniaceae</taxon>
        <taxon>Symbiodinium</taxon>
    </lineage>
</organism>
<accession>A0A1Q9CKY4</accession>